<keyword evidence="2" id="KW-0812">Transmembrane</keyword>
<evidence type="ECO:0000256" key="2">
    <source>
        <dbReference type="SAM" id="Phobius"/>
    </source>
</evidence>
<comment type="caution">
    <text evidence="3">The sequence shown here is derived from an EMBL/GenBank/DDBJ whole genome shotgun (WGS) entry which is preliminary data.</text>
</comment>
<accession>A0A6N7EHX3</accession>
<keyword evidence="2" id="KW-0472">Membrane</keyword>
<dbReference type="RefSeq" id="WP_152196099.1">
    <property type="nucleotide sequence ID" value="NZ_VUKD01000004.1"/>
</dbReference>
<dbReference type="AlphaFoldDB" id="A0A6N7EHX3"/>
<evidence type="ECO:0000256" key="1">
    <source>
        <dbReference type="SAM" id="MobiDB-lite"/>
    </source>
</evidence>
<evidence type="ECO:0000313" key="4">
    <source>
        <dbReference type="Proteomes" id="UP000437709"/>
    </source>
</evidence>
<organism evidence="3 4">
    <name type="scientific">Georgenia subflava</name>
    <dbReference type="NCBI Taxonomy" id="1622177"/>
    <lineage>
        <taxon>Bacteria</taxon>
        <taxon>Bacillati</taxon>
        <taxon>Actinomycetota</taxon>
        <taxon>Actinomycetes</taxon>
        <taxon>Micrococcales</taxon>
        <taxon>Bogoriellaceae</taxon>
        <taxon>Georgenia</taxon>
    </lineage>
</organism>
<dbReference type="EMBL" id="WHPC01000009">
    <property type="protein sequence ID" value="MPV36317.1"/>
    <property type="molecule type" value="Genomic_DNA"/>
</dbReference>
<keyword evidence="4" id="KW-1185">Reference proteome</keyword>
<sequence length="84" mass="8870">MPNTASHTHTTVGGPSAPMHVHTTPDGHHYLVDGPAESCPAHATAERIIEPRALDRSERRGVAPRVLAAAAVAIALVVAVRRLR</sequence>
<keyword evidence="2" id="KW-1133">Transmembrane helix</keyword>
<protein>
    <submittedName>
        <fullName evidence="3">Uncharacterized protein</fullName>
    </submittedName>
</protein>
<feature type="transmembrane region" description="Helical" evidence="2">
    <location>
        <begin position="62"/>
        <end position="80"/>
    </location>
</feature>
<evidence type="ECO:0000313" key="3">
    <source>
        <dbReference type="EMBL" id="MPV36317.1"/>
    </source>
</evidence>
<feature type="region of interest" description="Disordered" evidence="1">
    <location>
        <begin position="1"/>
        <end position="28"/>
    </location>
</feature>
<dbReference type="Proteomes" id="UP000437709">
    <property type="component" value="Unassembled WGS sequence"/>
</dbReference>
<proteinExistence type="predicted"/>
<feature type="compositionally biased region" description="Polar residues" evidence="1">
    <location>
        <begin position="1"/>
        <end position="13"/>
    </location>
</feature>
<name>A0A6N7EHX3_9MICO</name>
<gene>
    <name evidence="3" type="ORF">GB881_04505</name>
</gene>
<reference evidence="3 4" key="1">
    <citation type="submission" date="2019-10" db="EMBL/GenBank/DDBJ databases">
        <title>Georgenia wutianyii sp. nov. and Georgenia yuyongxinii sp. nov. isolated from plateau pika (Ochotona curzoniae) in the Qinghai-Tibet plateau of China.</title>
        <authorList>
            <person name="Tian Z."/>
        </authorList>
    </citation>
    <scope>NUCLEOTIDE SEQUENCE [LARGE SCALE GENOMIC DNA]</scope>
    <source>
        <strain evidence="3 4">JCM 19765</strain>
    </source>
</reference>